<dbReference type="AlphaFoldDB" id="A0A380DK27"/>
<evidence type="ECO:0000313" key="2">
    <source>
        <dbReference type="Proteomes" id="UP000254502"/>
    </source>
</evidence>
<reference evidence="1 2" key="1">
    <citation type="submission" date="2018-06" db="EMBL/GenBank/DDBJ databases">
        <authorList>
            <consortium name="Pathogen Informatics"/>
            <person name="Doyle S."/>
        </authorList>
    </citation>
    <scope>NUCLEOTIDE SEQUENCE [LARGE SCALE GENOMIC DNA]</scope>
    <source>
        <strain evidence="1 2">NCTC5664</strain>
    </source>
</reference>
<proteinExistence type="predicted"/>
<accession>A0A380DK27</accession>
<sequence>MQDTIQIDNKTIEWLVVQRGFEIPSFNFVTEKESVKGRAGSIAKLVI</sequence>
<dbReference type="Proteomes" id="UP000254502">
    <property type="component" value="Unassembled WGS sequence"/>
</dbReference>
<protein>
    <submittedName>
        <fullName evidence="1">Phage tail family protein</fullName>
    </submittedName>
</protein>
<evidence type="ECO:0000313" key="1">
    <source>
        <dbReference type="EMBL" id="SUK32580.1"/>
    </source>
</evidence>
<organism evidence="1 2">
    <name type="scientific">Staphylococcus aureus</name>
    <dbReference type="NCBI Taxonomy" id="1280"/>
    <lineage>
        <taxon>Bacteria</taxon>
        <taxon>Bacillati</taxon>
        <taxon>Bacillota</taxon>
        <taxon>Bacilli</taxon>
        <taxon>Bacillales</taxon>
        <taxon>Staphylococcaceae</taxon>
        <taxon>Staphylococcus</taxon>
    </lineage>
</organism>
<gene>
    <name evidence="1" type="ORF">NCTC5664_00416</name>
</gene>
<name>A0A380DK27_STAAU</name>
<dbReference type="EMBL" id="UHAQ01000002">
    <property type="protein sequence ID" value="SUK32580.1"/>
    <property type="molecule type" value="Genomic_DNA"/>
</dbReference>